<dbReference type="Proteomes" id="UP000027222">
    <property type="component" value="Unassembled WGS sequence"/>
</dbReference>
<feature type="region of interest" description="Disordered" evidence="1">
    <location>
        <begin position="319"/>
        <end position="424"/>
    </location>
</feature>
<name>A0A067SKM5_GALM3</name>
<reference evidence="3" key="1">
    <citation type="journal article" date="2014" name="Proc. Natl. Acad. Sci. U.S.A.">
        <title>Extensive sampling of basidiomycete genomes demonstrates inadequacy of the white-rot/brown-rot paradigm for wood decay fungi.</title>
        <authorList>
            <person name="Riley R."/>
            <person name="Salamov A.A."/>
            <person name="Brown D.W."/>
            <person name="Nagy L.G."/>
            <person name="Floudas D."/>
            <person name="Held B.W."/>
            <person name="Levasseur A."/>
            <person name="Lombard V."/>
            <person name="Morin E."/>
            <person name="Otillar R."/>
            <person name="Lindquist E.A."/>
            <person name="Sun H."/>
            <person name="LaButti K.M."/>
            <person name="Schmutz J."/>
            <person name="Jabbour D."/>
            <person name="Luo H."/>
            <person name="Baker S.E."/>
            <person name="Pisabarro A.G."/>
            <person name="Walton J.D."/>
            <person name="Blanchette R.A."/>
            <person name="Henrissat B."/>
            <person name="Martin F."/>
            <person name="Cullen D."/>
            <person name="Hibbett D.S."/>
            <person name="Grigoriev I.V."/>
        </authorList>
    </citation>
    <scope>NUCLEOTIDE SEQUENCE [LARGE SCALE GENOMIC DNA]</scope>
    <source>
        <strain evidence="3">CBS 339.88</strain>
    </source>
</reference>
<organism evidence="2 3">
    <name type="scientific">Galerina marginata (strain CBS 339.88)</name>
    <dbReference type="NCBI Taxonomy" id="685588"/>
    <lineage>
        <taxon>Eukaryota</taxon>
        <taxon>Fungi</taxon>
        <taxon>Dikarya</taxon>
        <taxon>Basidiomycota</taxon>
        <taxon>Agaricomycotina</taxon>
        <taxon>Agaricomycetes</taxon>
        <taxon>Agaricomycetidae</taxon>
        <taxon>Agaricales</taxon>
        <taxon>Agaricineae</taxon>
        <taxon>Strophariaceae</taxon>
        <taxon>Galerina</taxon>
    </lineage>
</organism>
<dbReference type="EMBL" id="KL142392">
    <property type="protein sequence ID" value="KDR71460.1"/>
    <property type="molecule type" value="Genomic_DNA"/>
</dbReference>
<evidence type="ECO:0000313" key="3">
    <source>
        <dbReference type="Proteomes" id="UP000027222"/>
    </source>
</evidence>
<evidence type="ECO:0000313" key="2">
    <source>
        <dbReference type="EMBL" id="KDR71460.1"/>
    </source>
</evidence>
<gene>
    <name evidence="2" type="ORF">GALMADRAFT_143733</name>
</gene>
<keyword evidence="3" id="KW-1185">Reference proteome</keyword>
<accession>A0A067SKM5</accession>
<dbReference type="HOGENOM" id="CLU_647313_0_0_1"/>
<protein>
    <submittedName>
        <fullName evidence="2">Uncharacterized protein</fullName>
    </submittedName>
</protein>
<dbReference type="AlphaFoldDB" id="A0A067SKM5"/>
<feature type="compositionally biased region" description="Polar residues" evidence="1">
    <location>
        <begin position="407"/>
        <end position="417"/>
    </location>
</feature>
<feature type="compositionally biased region" description="Basic and acidic residues" evidence="1">
    <location>
        <begin position="332"/>
        <end position="385"/>
    </location>
</feature>
<sequence length="424" mass="47188">MSFFNGIDHLDIKNGSFSVMRNVVYLKGNFDDLSPHSDDNAAFHDSHLPEYLQLKEGSFQVVRFIRRKGSSSLFYEGPDIPITNLGEDPTTKEAAIKRILAYLISGVKYVDISGGTFALQTTKDPRKPVQWPPLCASEKHGPYVPRAKEHTYPYIHDASFVESTILIDSSDTSDNDLYGEFTDVVGLVDDTKIGFKGIPENYLPGLSLFPGCRKMEILGGDFNITLTDLVFLDDEERFEPVTDSSLPQNHFPPAFNNGASQATPVTQTSINLTNVINQQSTIVVGGDNYSGNIEKRQGVQTNSLIIMFLISFKEYNHDDDPREGYAPEPEDGDHTRERGGGNHQNHARERGGADNQDRARERGSTDDQENTRAPENGDKQERWGTDDQQNPHETQGGDEQEHGGADNQENTRCSSAIWTELAVD</sequence>
<evidence type="ECO:0000256" key="1">
    <source>
        <dbReference type="SAM" id="MobiDB-lite"/>
    </source>
</evidence>
<proteinExistence type="predicted"/>